<protein>
    <recommendedName>
        <fullName evidence="6">Holliday junction branch migration complex subunit RuvA</fullName>
    </recommendedName>
</protein>
<dbReference type="InterPro" id="IPR010994">
    <property type="entry name" value="RuvA_2-like"/>
</dbReference>
<dbReference type="RefSeq" id="WP_132628213.1">
    <property type="nucleotide sequence ID" value="NZ_SMLD01000005.1"/>
</dbReference>
<evidence type="ECO:0000256" key="1">
    <source>
        <dbReference type="ARBA" id="ARBA00022490"/>
    </source>
</evidence>
<comment type="domain">
    <text evidence="6">Has three domains with a flexible linker between the domains II and III and assumes an 'L' shape. Domain III is highly mobile and contacts RuvB.</text>
</comment>
<gene>
    <name evidence="6 8" type="primary">ruvA</name>
    <name evidence="8" type="ORF">E1295_03520</name>
</gene>
<dbReference type="GO" id="GO:0006310">
    <property type="term" value="P:DNA recombination"/>
    <property type="evidence" value="ECO:0007669"/>
    <property type="project" value="UniProtKB-UniRule"/>
</dbReference>
<comment type="function">
    <text evidence="6">The RuvA-RuvB-RuvC complex processes Holliday junction (HJ) DNA during genetic recombination and DNA repair, while the RuvA-RuvB complex plays an important role in the rescue of blocked DNA replication forks via replication fork reversal (RFR). RuvA specifically binds to HJ cruciform DNA, conferring on it an open structure. The RuvB hexamer acts as an ATP-dependent pump, pulling dsDNA into and through the RuvAB complex. HJ branch migration allows RuvC to scan DNA until it finds its consensus sequence, where it cleaves and resolves the cruciform DNA.</text>
</comment>
<proteinExistence type="inferred from homology"/>
<dbReference type="Pfam" id="PF14520">
    <property type="entry name" value="HHH_5"/>
    <property type="match status" value="1"/>
</dbReference>
<dbReference type="GO" id="GO:0005737">
    <property type="term" value="C:cytoplasm"/>
    <property type="evidence" value="ECO:0007669"/>
    <property type="project" value="UniProtKB-SubCell"/>
</dbReference>
<dbReference type="GO" id="GO:0005524">
    <property type="term" value="F:ATP binding"/>
    <property type="evidence" value="ECO:0007669"/>
    <property type="project" value="InterPro"/>
</dbReference>
<organism evidence="8 9">
    <name type="scientific">Nonomuraea mesophila</name>
    <dbReference type="NCBI Taxonomy" id="2530382"/>
    <lineage>
        <taxon>Bacteria</taxon>
        <taxon>Bacillati</taxon>
        <taxon>Actinomycetota</taxon>
        <taxon>Actinomycetes</taxon>
        <taxon>Streptosporangiales</taxon>
        <taxon>Streptosporangiaceae</taxon>
        <taxon>Nonomuraea</taxon>
    </lineage>
</organism>
<dbReference type="SUPFAM" id="SSF50249">
    <property type="entry name" value="Nucleic acid-binding proteins"/>
    <property type="match status" value="1"/>
</dbReference>
<dbReference type="SUPFAM" id="SSF46929">
    <property type="entry name" value="DNA helicase RuvA subunit, C-terminal domain"/>
    <property type="match status" value="1"/>
</dbReference>
<evidence type="ECO:0000313" key="9">
    <source>
        <dbReference type="Proteomes" id="UP000295136"/>
    </source>
</evidence>
<evidence type="ECO:0000256" key="4">
    <source>
        <dbReference type="ARBA" id="ARBA00023172"/>
    </source>
</evidence>
<evidence type="ECO:0000256" key="2">
    <source>
        <dbReference type="ARBA" id="ARBA00022763"/>
    </source>
</evidence>
<dbReference type="GO" id="GO:0006281">
    <property type="term" value="P:DNA repair"/>
    <property type="evidence" value="ECO:0007669"/>
    <property type="project" value="UniProtKB-UniRule"/>
</dbReference>
<keyword evidence="5 6" id="KW-0234">DNA repair</keyword>
<evidence type="ECO:0000256" key="6">
    <source>
        <dbReference type="HAMAP-Rule" id="MF_00031"/>
    </source>
</evidence>
<dbReference type="Pfam" id="PF01330">
    <property type="entry name" value="RuvA_N"/>
    <property type="match status" value="1"/>
</dbReference>
<dbReference type="AlphaFoldDB" id="A0A4R5FWM0"/>
<dbReference type="GO" id="GO:0009379">
    <property type="term" value="C:Holliday junction helicase complex"/>
    <property type="evidence" value="ECO:0007669"/>
    <property type="project" value="InterPro"/>
</dbReference>
<dbReference type="InterPro" id="IPR011114">
    <property type="entry name" value="RuvA_C"/>
</dbReference>
<name>A0A4R5FWM0_9ACTN</name>
<dbReference type="Gene3D" id="1.10.150.20">
    <property type="entry name" value="5' to 3' exonuclease, C-terminal subdomain"/>
    <property type="match status" value="1"/>
</dbReference>
<dbReference type="SUPFAM" id="SSF47781">
    <property type="entry name" value="RuvA domain 2-like"/>
    <property type="match status" value="1"/>
</dbReference>
<dbReference type="HAMAP" id="MF_00031">
    <property type="entry name" value="DNA_HJ_migration_RuvA"/>
    <property type="match status" value="1"/>
</dbReference>
<comment type="caution">
    <text evidence="8">The sequence shown here is derived from an EMBL/GenBank/DDBJ whole genome shotgun (WGS) entry which is preliminary data.</text>
</comment>
<keyword evidence="2 6" id="KW-0227">DNA damage</keyword>
<dbReference type="NCBIfam" id="TIGR00084">
    <property type="entry name" value="ruvA"/>
    <property type="match status" value="1"/>
</dbReference>
<feature type="domain" description="Helix-hairpin-helix DNA-binding motif class 1" evidence="7">
    <location>
        <begin position="107"/>
        <end position="126"/>
    </location>
</feature>
<feature type="domain" description="Helix-hairpin-helix DNA-binding motif class 1" evidence="7">
    <location>
        <begin position="72"/>
        <end position="91"/>
    </location>
</feature>
<dbReference type="Proteomes" id="UP000295136">
    <property type="component" value="Unassembled WGS sequence"/>
</dbReference>
<evidence type="ECO:0000256" key="5">
    <source>
        <dbReference type="ARBA" id="ARBA00023204"/>
    </source>
</evidence>
<comment type="similarity">
    <text evidence="6">Belongs to the RuvA family.</text>
</comment>
<keyword evidence="3 6" id="KW-0238">DNA-binding</keyword>
<evidence type="ECO:0000259" key="7">
    <source>
        <dbReference type="SMART" id="SM00278"/>
    </source>
</evidence>
<dbReference type="SMART" id="SM00278">
    <property type="entry name" value="HhH1"/>
    <property type="match status" value="2"/>
</dbReference>
<reference evidence="8 9" key="1">
    <citation type="submission" date="2019-03" db="EMBL/GenBank/DDBJ databases">
        <title>Draft genome sequences of novel Actinobacteria.</title>
        <authorList>
            <person name="Sahin N."/>
            <person name="Ay H."/>
            <person name="Saygin H."/>
        </authorList>
    </citation>
    <scope>NUCLEOTIDE SEQUENCE [LARGE SCALE GENOMIC DNA]</scope>
    <source>
        <strain evidence="8 9">6K102</strain>
    </source>
</reference>
<feature type="region of interest" description="Domain III" evidence="6">
    <location>
        <begin position="148"/>
        <end position="207"/>
    </location>
</feature>
<dbReference type="InterPro" id="IPR036267">
    <property type="entry name" value="RuvA_C_sf"/>
</dbReference>
<dbReference type="InterPro" id="IPR000085">
    <property type="entry name" value="RuvA"/>
</dbReference>
<dbReference type="Gene3D" id="2.40.50.140">
    <property type="entry name" value="Nucleic acid-binding proteins"/>
    <property type="match status" value="1"/>
</dbReference>
<dbReference type="GO" id="GO:0048476">
    <property type="term" value="C:Holliday junction resolvase complex"/>
    <property type="evidence" value="ECO:0007669"/>
    <property type="project" value="UniProtKB-UniRule"/>
</dbReference>
<sequence length="207" mass="21188">MIASVAGKVTAIAPDGAVIEVGGVGILTHCTPGTLATLRVGEEARLATSLVVREESLTLFGFATDDERAVFELLQTASGVGPKLALAMLAVHTPNALRVAVAAADLKALTQVPGIGQKGAQRIVLELKDRLGTPEAAVDAALNGERGDAAAWREQVHSGLVGLGYSSKDADEAIAAVEPDADAELAAGRQPRVATLLKAALRSLSVR</sequence>
<evidence type="ECO:0000256" key="3">
    <source>
        <dbReference type="ARBA" id="ARBA00023125"/>
    </source>
</evidence>
<dbReference type="Gene3D" id="1.10.8.10">
    <property type="entry name" value="DNA helicase RuvA subunit, C-terminal domain"/>
    <property type="match status" value="1"/>
</dbReference>
<dbReference type="GO" id="GO:0009378">
    <property type="term" value="F:four-way junction helicase activity"/>
    <property type="evidence" value="ECO:0007669"/>
    <property type="project" value="InterPro"/>
</dbReference>
<dbReference type="InterPro" id="IPR012340">
    <property type="entry name" value="NA-bd_OB-fold"/>
</dbReference>
<comment type="subunit">
    <text evidence="6">Homotetramer. Forms an RuvA(8)-RuvB(12)-Holliday junction (HJ) complex. HJ DNA is sandwiched between 2 RuvA tetramers; dsDNA enters through RuvA and exits via RuvB. An RuvB hexamer assembles on each DNA strand where it exits the tetramer. Each RuvB hexamer is contacted by two RuvA subunits (via domain III) on 2 adjacent RuvB subunits; this complex drives branch migration. In the full resolvosome a probable DNA-RuvA(4)-RuvB(12)-RuvC(2) complex forms which resolves the HJ.</text>
</comment>
<accession>A0A4R5FWM0</accession>
<comment type="subcellular location">
    <subcellularLocation>
        <location evidence="6">Cytoplasm</location>
    </subcellularLocation>
</comment>
<dbReference type="EMBL" id="SMLD01000005">
    <property type="protein sequence ID" value="TDE59334.1"/>
    <property type="molecule type" value="Genomic_DNA"/>
</dbReference>
<dbReference type="InterPro" id="IPR003583">
    <property type="entry name" value="Hlx-hairpin-Hlx_DNA-bd_motif"/>
</dbReference>
<dbReference type="GO" id="GO:0000400">
    <property type="term" value="F:four-way junction DNA binding"/>
    <property type="evidence" value="ECO:0007669"/>
    <property type="project" value="UniProtKB-UniRule"/>
</dbReference>
<keyword evidence="1 6" id="KW-0963">Cytoplasm</keyword>
<dbReference type="Pfam" id="PF07499">
    <property type="entry name" value="RuvA_C"/>
    <property type="match status" value="1"/>
</dbReference>
<comment type="caution">
    <text evidence="6">Lacks conserved residue(s) required for the propagation of feature annotation.</text>
</comment>
<dbReference type="InterPro" id="IPR013849">
    <property type="entry name" value="DNA_helicase_Holl-junc_RuvA_I"/>
</dbReference>
<evidence type="ECO:0000313" key="8">
    <source>
        <dbReference type="EMBL" id="TDE59334.1"/>
    </source>
</evidence>
<keyword evidence="9" id="KW-1185">Reference proteome</keyword>
<keyword evidence="4 6" id="KW-0233">DNA recombination</keyword>